<accession>A0AA88KN16</accession>
<dbReference type="GeneID" id="68093424"/>
<evidence type="ECO:0000313" key="3">
    <source>
        <dbReference type="Proteomes" id="UP000816034"/>
    </source>
</evidence>
<proteinExistence type="predicted"/>
<dbReference type="RefSeq" id="XP_044552110.1">
    <property type="nucleotide sequence ID" value="XM_044699893.1"/>
</dbReference>
<comment type="caution">
    <text evidence="2">The sequence shown here is derived from an EMBL/GenBank/DDBJ whole genome shotgun (WGS) entry which is preliminary data.</text>
</comment>
<evidence type="ECO:0000313" key="2">
    <source>
        <dbReference type="EMBL" id="KAG2388118.1"/>
    </source>
</evidence>
<gene>
    <name evidence="2" type="ORF">C9374_000968</name>
</gene>
<name>A0AA88KN16_NAELO</name>
<dbReference type="AlphaFoldDB" id="A0AA88KN16"/>
<dbReference type="Proteomes" id="UP000816034">
    <property type="component" value="Unassembled WGS sequence"/>
</dbReference>
<feature type="compositionally biased region" description="Low complexity" evidence="1">
    <location>
        <begin position="1"/>
        <end position="47"/>
    </location>
</feature>
<feature type="region of interest" description="Disordered" evidence="1">
    <location>
        <begin position="275"/>
        <end position="300"/>
    </location>
</feature>
<feature type="region of interest" description="Disordered" evidence="1">
    <location>
        <begin position="1"/>
        <end position="57"/>
    </location>
</feature>
<feature type="compositionally biased region" description="Polar residues" evidence="1">
    <location>
        <begin position="275"/>
        <end position="291"/>
    </location>
</feature>
<organism evidence="2 3">
    <name type="scientific">Naegleria lovaniensis</name>
    <name type="common">Amoeba</name>
    <dbReference type="NCBI Taxonomy" id="51637"/>
    <lineage>
        <taxon>Eukaryota</taxon>
        <taxon>Discoba</taxon>
        <taxon>Heterolobosea</taxon>
        <taxon>Tetramitia</taxon>
        <taxon>Eutetramitia</taxon>
        <taxon>Vahlkampfiidae</taxon>
        <taxon>Naegleria</taxon>
    </lineage>
</organism>
<sequence>MNNNNTSSPSPSQVSSCTFSFPNSPASSSSSSTTTTPKSNPSTPTTPNRLLNHFPPSQPRSLIEIHLKNNAFSSVVSQKSSTALKTTTTPPPNSTHASCTKTSFIMNNRTLTTTTTTTGIKKVTQSDHPSRKSCTSTTSKVSNKQHPVSPSHHSQPLPASIHSFTLPPCVYTDSTTTTIVANTTTSCTDKNMFLHHHQVAPTTSSISTCTIQTHNLNNTMFSQATLVPSSFSNPASLWMKSESGGSSSPLKVPSPSRIHSNYIYSPFTYNFIKQNTPSRNNAKPKNAQQKSKSNETDDGEKQAIERLEAFYLKKSELLASHLLSKMDHFYRSLLSCIQDILLRLMDTSRTTQCDETVMKKLDRIQRMINLKKYISSRIKEFDEWPMFFDSCITQVSAEDLSRLEDIERCTNNFKVIITGKEELTKNLNLASLKTRLTDHQMFQYVTQFIATCCWVDRKAIPEDVMNCLKFFTTIPTSDQVDLLKLAKKQDDHWTNRYDTPTLCSLQDLADSDDDVPMRDCTNAFSFTLM</sequence>
<evidence type="ECO:0000256" key="1">
    <source>
        <dbReference type="SAM" id="MobiDB-lite"/>
    </source>
</evidence>
<protein>
    <submittedName>
        <fullName evidence="2">Uncharacterized protein</fullName>
    </submittedName>
</protein>
<feature type="region of interest" description="Disordered" evidence="1">
    <location>
        <begin position="120"/>
        <end position="159"/>
    </location>
</feature>
<reference evidence="2 3" key="1">
    <citation type="journal article" date="2018" name="BMC Genomics">
        <title>The genome of Naegleria lovaniensis, the basis for a comparative approach to unravel pathogenicity factors of the human pathogenic amoeba N. fowleri.</title>
        <authorList>
            <person name="Liechti N."/>
            <person name="Schurch N."/>
            <person name="Bruggmann R."/>
            <person name="Wittwer M."/>
        </authorList>
    </citation>
    <scope>NUCLEOTIDE SEQUENCE [LARGE SCALE GENOMIC DNA]</scope>
    <source>
        <strain evidence="2 3">ATCC 30569</strain>
    </source>
</reference>
<dbReference type="EMBL" id="PYSW02000011">
    <property type="protein sequence ID" value="KAG2388118.1"/>
    <property type="molecule type" value="Genomic_DNA"/>
</dbReference>
<feature type="compositionally biased region" description="Polar residues" evidence="1">
    <location>
        <begin position="132"/>
        <end position="154"/>
    </location>
</feature>
<keyword evidence="3" id="KW-1185">Reference proteome</keyword>